<feature type="compositionally biased region" description="Polar residues" evidence="3">
    <location>
        <begin position="104"/>
        <end position="118"/>
    </location>
</feature>
<feature type="region of interest" description="Disordered" evidence="3">
    <location>
        <begin position="703"/>
        <end position="724"/>
    </location>
</feature>
<evidence type="ECO:0000256" key="1">
    <source>
        <dbReference type="ARBA" id="ARBA00022723"/>
    </source>
</evidence>
<evidence type="ECO:0000313" key="5">
    <source>
        <dbReference type="EMBL" id="CAG9990129.1"/>
    </source>
</evidence>
<feature type="region of interest" description="Disordered" evidence="3">
    <location>
        <begin position="619"/>
        <end position="650"/>
    </location>
</feature>
<proteinExistence type="predicted"/>
<keyword evidence="1" id="KW-0479">Metal-binding</keyword>
<organism evidence="5 6">
    <name type="scientific">Clonostachys byssicola</name>
    <dbReference type="NCBI Taxonomy" id="160290"/>
    <lineage>
        <taxon>Eukaryota</taxon>
        <taxon>Fungi</taxon>
        <taxon>Dikarya</taxon>
        <taxon>Ascomycota</taxon>
        <taxon>Pezizomycotina</taxon>
        <taxon>Sordariomycetes</taxon>
        <taxon>Hypocreomycetidae</taxon>
        <taxon>Hypocreales</taxon>
        <taxon>Bionectriaceae</taxon>
        <taxon>Clonostachys</taxon>
    </lineage>
</organism>
<dbReference type="OrthoDB" id="1924787at2759"/>
<dbReference type="GO" id="GO:0001080">
    <property type="term" value="P:nitrogen catabolite activation of transcription from RNA polymerase II promoter"/>
    <property type="evidence" value="ECO:0007669"/>
    <property type="project" value="TreeGrafter"/>
</dbReference>
<comment type="caution">
    <text evidence="5">The sequence shown here is derived from an EMBL/GenBank/DDBJ whole genome shotgun (WGS) entry which is preliminary data.</text>
</comment>
<keyword evidence="2" id="KW-0539">Nucleus</keyword>
<feature type="domain" description="Zn(2)-C6 fungal-type" evidence="4">
    <location>
        <begin position="39"/>
        <end position="70"/>
    </location>
</feature>
<dbReference type="GO" id="GO:0008270">
    <property type="term" value="F:zinc ion binding"/>
    <property type="evidence" value="ECO:0007669"/>
    <property type="project" value="InterPro"/>
</dbReference>
<dbReference type="GO" id="GO:0000981">
    <property type="term" value="F:DNA-binding transcription factor activity, RNA polymerase II-specific"/>
    <property type="evidence" value="ECO:0007669"/>
    <property type="project" value="InterPro"/>
</dbReference>
<dbReference type="Pfam" id="PF04082">
    <property type="entry name" value="Fungal_trans"/>
    <property type="match status" value="1"/>
</dbReference>
<dbReference type="AlphaFoldDB" id="A0A9N9Y6W2"/>
<dbReference type="PANTHER" id="PTHR31668">
    <property type="entry name" value="GLUCOSE TRANSPORT TRANSCRIPTION REGULATOR RGT1-RELATED-RELATED"/>
    <property type="match status" value="1"/>
</dbReference>
<dbReference type="InterPro" id="IPR036864">
    <property type="entry name" value="Zn2-C6_fun-type_DNA-bd_sf"/>
</dbReference>
<reference evidence="5" key="1">
    <citation type="submission" date="2021-10" db="EMBL/GenBank/DDBJ databases">
        <authorList>
            <person name="Piombo E."/>
        </authorList>
    </citation>
    <scope>NUCLEOTIDE SEQUENCE</scope>
</reference>
<dbReference type="GO" id="GO:0006351">
    <property type="term" value="P:DNA-templated transcription"/>
    <property type="evidence" value="ECO:0007669"/>
    <property type="project" value="InterPro"/>
</dbReference>
<keyword evidence="6" id="KW-1185">Reference proteome</keyword>
<dbReference type="PROSITE" id="PS00463">
    <property type="entry name" value="ZN2_CY6_FUNGAL_1"/>
    <property type="match status" value="1"/>
</dbReference>
<dbReference type="PROSITE" id="PS50048">
    <property type="entry name" value="ZN2_CY6_FUNGAL_2"/>
    <property type="match status" value="1"/>
</dbReference>
<sequence length="724" mass="80669">MVMQRALAPRVSLEARERRTKPSFRGRQYREYRDRKVRPCDFCRSKKAACHMEHGPPCKLCEKKHRVCTFVDVTWKERNADPALANVSGLHLPVVGAESIEGSPAQSRIQGENSNSLSHRQDGQSRAEIPSEPGLYRCEKSRVGRLLSGGDSVAMLSPSRIEAIPTPVSHADDILPDHSSFSTQGSQLLQGDGLPPPVCSVIENDFTASSEPRLDGQVLENARKNLESMINSILGHRFTTLYTHFVHPNFPIISGNQFPSDPSEHEVNSMPLSLLAATFAAAVPFSIYDDVLSTRLPYLPSQTDLFRLAWTLVLDELHAPRLATIQTCLLLLQQHTTNKYVSGTPSTPTLMSTVVTLCHCLGLHRDSSQCSALPAWERQARKRIWWATWMMEKWTTFGESLPSMIRHDDSDVESLTRVDMDDMVSRSLDSPQHPSHFLYLVSLTELLSDIVETFFTVRSSARTAKNLEASLGSGKELQTRLESWRDSLPADIKSQASTLVEAERFEGPLWPGHLLCILNARGSFYLAFLTVEITLYRALLRPVANLAETAVNFSRAEEDGAKTVILGAMACVKEAVEFVESLRDIDWDAFWHSWSRNNFSIVVVVMLNLLQLLRPRTAEPRTMDPQPDSGILSVSSPQLQDRDPQPPSVKHFLGLRQEHRVLLDYATRWRWALKVASSGAGGQKGLMNLSLLRLDAGLSELGTAEPVQDDKDGHLEAACPPTGN</sequence>
<protein>
    <recommendedName>
        <fullName evidence="4">Zn(2)-C6 fungal-type domain-containing protein</fullName>
    </recommendedName>
</protein>
<dbReference type="SUPFAM" id="SSF57701">
    <property type="entry name" value="Zn2/Cys6 DNA-binding domain"/>
    <property type="match status" value="1"/>
</dbReference>
<feature type="region of interest" description="Disordered" evidence="3">
    <location>
        <begin position="102"/>
        <end position="134"/>
    </location>
</feature>
<evidence type="ECO:0000259" key="4">
    <source>
        <dbReference type="PROSITE" id="PS50048"/>
    </source>
</evidence>
<gene>
    <name evidence="5" type="ORF">CBYS24578_00012364</name>
</gene>
<evidence type="ECO:0000256" key="2">
    <source>
        <dbReference type="ARBA" id="ARBA00023242"/>
    </source>
</evidence>
<dbReference type="InterPro" id="IPR007219">
    <property type="entry name" value="XnlR_reg_dom"/>
</dbReference>
<evidence type="ECO:0000313" key="6">
    <source>
        <dbReference type="Proteomes" id="UP000754883"/>
    </source>
</evidence>
<name>A0A9N9Y6W2_9HYPO</name>
<dbReference type="PANTHER" id="PTHR31668:SF4">
    <property type="entry name" value="TRANSCRIPTIONAL ACTIVATOR PROTEIN DAL81"/>
    <property type="match status" value="1"/>
</dbReference>
<dbReference type="GO" id="GO:0003677">
    <property type="term" value="F:DNA binding"/>
    <property type="evidence" value="ECO:0007669"/>
    <property type="project" value="InterPro"/>
</dbReference>
<accession>A0A9N9Y6W2</accession>
<dbReference type="GO" id="GO:0005634">
    <property type="term" value="C:nucleus"/>
    <property type="evidence" value="ECO:0007669"/>
    <property type="project" value="TreeGrafter"/>
</dbReference>
<dbReference type="Gene3D" id="4.10.240.10">
    <property type="entry name" value="Zn(2)-C6 fungal-type DNA-binding domain"/>
    <property type="match status" value="1"/>
</dbReference>
<evidence type="ECO:0000256" key="3">
    <source>
        <dbReference type="SAM" id="MobiDB-lite"/>
    </source>
</evidence>
<dbReference type="EMBL" id="CABFNO020001469">
    <property type="protein sequence ID" value="CAG9990129.1"/>
    <property type="molecule type" value="Genomic_DNA"/>
</dbReference>
<dbReference type="Proteomes" id="UP000754883">
    <property type="component" value="Unassembled WGS sequence"/>
</dbReference>
<dbReference type="CDD" id="cd00067">
    <property type="entry name" value="GAL4"/>
    <property type="match status" value="1"/>
</dbReference>
<dbReference type="SMART" id="SM00906">
    <property type="entry name" value="Fungal_trans"/>
    <property type="match status" value="1"/>
</dbReference>
<dbReference type="CDD" id="cd12148">
    <property type="entry name" value="fungal_TF_MHR"/>
    <property type="match status" value="1"/>
</dbReference>
<dbReference type="InterPro" id="IPR050797">
    <property type="entry name" value="Carb_Metab_Trans_Reg"/>
</dbReference>
<dbReference type="InterPro" id="IPR001138">
    <property type="entry name" value="Zn2Cys6_DnaBD"/>
</dbReference>